<dbReference type="AlphaFoldDB" id="A0A9J6BAW1"/>
<keyword evidence="3 11" id="KW-0812">Transmembrane</keyword>
<dbReference type="GO" id="GO:1902495">
    <property type="term" value="C:transmembrane transporter complex"/>
    <property type="evidence" value="ECO:0007669"/>
    <property type="project" value="TreeGrafter"/>
</dbReference>
<keyword evidence="7" id="KW-0406">Ion transport</keyword>
<keyword evidence="8 11" id="KW-0472">Membrane</keyword>
<evidence type="ECO:0000259" key="12">
    <source>
        <dbReference type="Pfam" id="PF00520"/>
    </source>
</evidence>
<accession>A0A9J6BAW1</accession>
<dbReference type="GO" id="GO:0005216">
    <property type="term" value="F:monoatomic ion channel activity"/>
    <property type="evidence" value="ECO:0007669"/>
    <property type="project" value="InterPro"/>
</dbReference>
<comment type="caution">
    <text evidence="13">The sequence shown here is derived from an EMBL/GenBank/DDBJ whole genome shotgun (WGS) entry which is preliminary data.</text>
</comment>
<feature type="transmembrane region" description="Helical" evidence="11">
    <location>
        <begin position="621"/>
        <end position="645"/>
    </location>
</feature>
<organism evidence="13 14">
    <name type="scientific">Polypedilum vanderplanki</name>
    <name type="common">Sleeping chironomid midge</name>
    <dbReference type="NCBI Taxonomy" id="319348"/>
    <lineage>
        <taxon>Eukaryota</taxon>
        <taxon>Metazoa</taxon>
        <taxon>Ecdysozoa</taxon>
        <taxon>Arthropoda</taxon>
        <taxon>Hexapoda</taxon>
        <taxon>Insecta</taxon>
        <taxon>Pterygota</taxon>
        <taxon>Neoptera</taxon>
        <taxon>Endopterygota</taxon>
        <taxon>Diptera</taxon>
        <taxon>Nematocera</taxon>
        <taxon>Chironomoidea</taxon>
        <taxon>Chironomidae</taxon>
        <taxon>Chironominae</taxon>
        <taxon>Polypedilum</taxon>
        <taxon>Polypedilum</taxon>
    </lineage>
</organism>
<feature type="transmembrane region" description="Helical" evidence="11">
    <location>
        <begin position="521"/>
        <end position="541"/>
    </location>
</feature>
<evidence type="ECO:0000256" key="7">
    <source>
        <dbReference type="ARBA" id="ARBA00023065"/>
    </source>
</evidence>
<sequence>MSTQRNIELFTAFKNGDIETFTDIMDLHKVNTNFAVNPKMTIFEAILSTPKSSEFIRKSVKYDASLYLKNHRQQYPLKFVIDSQCIENLMTIKNLLLENEKSTNPEIKIASYFNLKDDYERNSLQTLISLLSDANFDQIFELVKFLIVSGVNLHYELNGKSALMMLMEKFIELSMGHKEEVIDFMSMVESKENCDIFIQLANAKQKCNVLIKNYEDFEISFTNMRQLLVEGQINTFEVLLPTFRSSYSEAFYIECAVAFLEVAVERSLISIVDLLLENQVDVNKVSRDNSTGLPTVFEAFKQSQVGIFQALLTHPNCQLFYKQNNKKINILHHFFEQFDSKPLTKSFQNTNLPKELSPDQKICFNLLLNDRKCDRNFINAHDRDGMHILYKTVKHRFDYMTLKLLERGAYLGQAVRGMRKALLEEFLDERIKADEKYYNGDVGSVIEIDYGFLVPEKKKKENEENVEIAVEKIELTKNDQSSFDIYAEEMKPLAAITEKFELQQFLLHPVISSFILIKWKMISFLIYANLLLILFFIFSFIPFNVLSQLRSDSFLYSIFYFLSFVSICLLILRESMQFFISVKTYVTSTSNWIDIIMLLSGLLLLLFQYQMPAHMARVLRVIVILLAVAEYFNLLGLLPLLSVSIYTKMFRKVCGTFIKYLAFYSVMILGFAFSFYALNGDVFYEDIHDVLKEKKPLISSDTVPAVMVTNGTRSERFNNFYTIGHAIMKSFVMLTGEFEMSYVQTEGLTFKLLLLLFLFLVAIVLYNLLNALAVSDTQEIKSEAKLIDLHQRILTMHESEASVFRRNSKFGNWLRTVISLFPENVPNGKIFIRNYNRIFISDFETIKVNAWMPKWMSFMKKDAKLNEEILQDIHILLLKKKEKKTNAELARLKEVNDKKFKNELQQLHEMMRNIQKNMNELREEMKIRMEIKQSK</sequence>
<feature type="transmembrane region" description="Helical" evidence="11">
    <location>
        <begin position="592"/>
        <end position="609"/>
    </location>
</feature>
<evidence type="ECO:0000256" key="8">
    <source>
        <dbReference type="ARBA" id="ARBA00023136"/>
    </source>
</evidence>
<dbReference type="Proteomes" id="UP001107558">
    <property type="component" value="Chromosome 4"/>
</dbReference>
<dbReference type="PANTHER" id="PTHR47143:SF4">
    <property type="entry name" value="TRANSIENT RECEPTOR POTENTIAL CATION CHANNEL PROTEIN PAINLESS"/>
    <property type="match status" value="1"/>
</dbReference>
<dbReference type="Gene3D" id="1.25.40.20">
    <property type="entry name" value="Ankyrin repeat-containing domain"/>
    <property type="match status" value="1"/>
</dbReference>
<feature type="transmembrane region" description="Helical" evidence="11">
    <location>
        <begin position="553"/>
        <end position="572"/>
    </location>
</feature>
<evidence type="ECO:0000256" key="3">
    <source>
        <dbReference type="ARBA" id="ARBA00022692"/>
    </source>
</evidence>
<evidence type="ECO:0000256" key="6">
    <source>
        <dbReference type="ARBA" id="ARBA00023043"/>
    </source>
</evidence>
<evidence type="ECO:0000256" key="1">
    <source>
        <dbReference type="ARBA" id="ARBA00004141"/>
    </source>
</evidence>
<keyword evidence="4" id="KW-0677">Repeat</keyword>
<reference evidence="13" key="1">
    <citation type="submission" date="2021-03" db="EMBL/GenBank/DDBJ databases">
        <title>Chromosome level genome of the anhydrobiotic midge Polypedilum vanderplanki.</title>
        <authorList>
            <person name="Yoshida Y."/>
            <person name="Kikawada T."/>
            <person name="Gusev O."/>
        </authorList>
    </citation>
    <scope>NUCLEOTIDE SEQUENCE</scope>
    <source>
        <strain evidence="13">NIAS01</strain>
        <tissue evidence="13">Whole body or cell culture</tissue>
    </source>
</reference>
<evidence type="ECO:0000256" key="11">
    <source>
        <dbReference type="SAM" id="Phobius"/>
    </source>
</evidence>
<evidence type="ECO:0000256" key="10">
    <source>
        <dbReference type="SAM" id="Coils"/>
    </source>
</evidence>
<dbReference type="Pfam" id="PF00520">
    <property type="entry name" value="Ion_trans"/>
    <property type="match status" value="1"/>
</dbReference>
<evidence type="ECO:0000313" key="14">
    <source>
        <dbReference type="Proteomes" id="UP001107558"/>
    </source>
</evidence>
<keyword evidence="9" id="KW-0407">Ion channel</keyword>
<evidence type="ECO:0000313" key="13">
    <source>
        <dbReference type="EMBL" id="KAG5666659.1"/>
    </source>
</evidence>
<dbReference type="SUPFAM" id="SSF48403">
    <property type="entry name" value="Ankyrin repeat"/>
    <property type="match status" value="1"/>
</dbReference>
<keyword evidence="2" id="KW-0813">Transport</keyword>
<keyword evidence="14" id="KW-1185">Reference proteome</keyword>
<dbReference type="OrthoDB" id="2157354at2759"/>
<evidence type="ECO:0000256" key="5">
    <source>
        <dbReference type="ARBA" id="ARBA00022989"/>
    </source>
</evidence>
<feature type="coiled-coil region" evidence="10">
    <location>
        <begin position="878"/>
        <end position="931"/>
    </location>
</feature>
<protein>
    <recommendedName>
        <fullName evidence="12">Ion transport domain-containing protein</fullName>
    </recommendedName>
</protein>
<dbReference type="InterPro" id="IPR036770">
    <property type="entry name" value="Ankyrin_rpt-contain_sf"/>
</dbReference>
<feature type="transmembrane region" description="Helical" evidence="11">
    <location>
        <begin position="748"/>
        <end position="769"/>
    </location>
</feature>
<dbReference type="InterPro" id="IPR005821">
    <property type="entry name" value="Ion_trans_dom"/>
</dbReference>
<name>A0A9J6BAW1_POLVA</name>
<evidence type="ECO:0000256" key="9">
    <source>
        <dbReference type="ARBA" id="ARBA00023303"/>
    </source>
</evidence>
<evidence type="ECO:0000256" key="2">
    <source>
        <dbReference type="ARBA" id="ARBA00022448"/>
    </source>
</evidence>
<keyword evidence="5 11" id="KW-1133">Transmembrane helix</keyword>
<keyword evidence="10" id="KW-0175">Coiled coil</keyword>
<gene>
    <name evidence="13" type="ORF">PVAND_014674</name>
</gene>
<keyword evidence="6" id="KW-0040">ANK repeat</keyword>
<comment type="subcellular location">
    <subcellularLocation>
        <location evidence="1">Membrane</location>
        <topology evidence="1">Multi-pass membrane protein</topology>
    </subcellularLocation>
</comment>
<proteinExistence type="predicted"/>
<dbReference type="EMBL" id="JADBJN010000004">
    <property type="protein sequence ID" value="KAG5666659.1"/>
    <property type="molecule type" value="Genomic_DNA"/>
</dbReference>
<dbReference type="PANTHER" id="PTHR47143">
    <property type="entry name" value="TRANSIENT RECEPTOR POTENTIAL CATION CHANNEL PROTEIN PAINLESS"/>
    <property type="match status" value="1"/>
</dbReference>
<feature type="domain" description="Ion transport" evidence="12">
    <location>
        <begin position="534"/>
        <end position="784"/>
    </location>
</feature>
<dbReference type="InterPro" id="IPR052076">
    <property type="entry name" value="TRP_cation_channel"/>
</dbReference>
<feature type="transmembrane region" description="Helical" evidence="11">
    <location>
        <begin position="657"/>
        <end position="678"/>
    </location>
</feature>
<evidence type="ECO:0000256" key="4">
    <source>
        <dbReference type="ARBA" id="ARBA00022737"/>
    </source>
</evidence>